<comment type="caution">
    <text evidence="2">The sequence shown here is derived from an EMBL/GenBank/DDBJ whole genome shotgun (WGS) entry which is preliminary data.</text>
</comment>
<sequence>MRSSGGLQPRPRAPRPPECPLFPGCPVPTPNFRSQPVWTRSFTRRKPLLTWKPLCLVGHRFLKHTNHSPPVWFSGVKCRYPDAGSQVSVLYHLVDPLRSRALERCPSDREPRRLTA</sequence>
<protein>
    <submittedName>
        <fullName evidence="2">Uncharacterized protein</fullName>
    </submittedName>
</protein>
<dbReference type="Proteomes" id="UP001066276">
    <property type="component" value="Chromosome 1_1"/>
</dbReference>
<name>A0AAV7WLC7_PLEWA</name>
<gene>
    <name evidence="2" type="ORF">NDU88_001243</name>
</gene>
<evidence type="ECO:0000313" key="2">
    <source>
        <dbReference type="EMBL" id="KAJ1213610.1"/>
    </source>
</evidence>
<evidence type="ECO:0000256" key="1">
    <source>
        <dbReference type="SAM" id="MobiDB-lite"/>
    </source>
</evidence>
<proteinExistence type="predicted"/>
<dbReference type="AlphaFoldDB" id="A0AAV7WLC7"/>
<feature type="region of interest" description="Disordered" evidence="1">
    <location>
        <begin position="1"/>
        <end position="20"/>
    </location>
</feature>
<evidence type="ECO:0000313" key="3">
    <source>
        <dbReference type="Proteomes" id="UP001066276"/>
    </source>
</evidence>
<keyword evidence="3" id="KW-1185">Reference proteome</keyword>
<reference evidence="2" key="1">
    <citation type="journal article" date="2022" name="bioRxiv">
        <title>Sequencing and chromosome-scale assembly of the giantPleurodeles waltlgenome.</title>
        <authorList>
            <person name="Brown T."/>
            <person name="Elewa A."/>
            <person name="Iarovenko S."/>
            <person name="Subramanian E."/>
            <person name="Araus A.J."/>
            <person name="Petzold A."/>
            <person name="Susuki M."/>
            <person name="Suzuki K.-i.T."/>
            <person name="Hayashi T."/>
            <person name="Toyoda A."/>
            <person name="Oliveira C."/>
            <person name="Osipova E."/>
            <person name="Leigh N.D."/>
            <person name="Simon A."/>
            <person name="Yun M.H."/>
        </authorList>
    </citation>
    <scope>NUCLEOTIDE SEQUENCE</scope>
    <source>
        <strain evidence="2">20211129_DDA</strain>
        <tissue evidence="2">Liver</tissue>
    </source>
</reference>
<dbReference type="EMBL" id="JANPWB010000001">
    <property type="protein sequence ID" value="KAJ1213610.1"/>
    <property type="molecule type" value="Genomic_DNA"/>
</dbReference>
<accession>A0AAV7WLC7</accession>
<organism evidence="2 3">
    <name type="scientific">Pleurodeles waltl</name>
    <name type="common">Iberian ribbed newt</name>
    <dbReference type="NCBI Taxonomy" id="8319"/>
    <lineage>
        <taxon>Eukaryota</taxon>
        <taxon>Metazoa</taxon>
        <taxon>Chordata</taxon>
        <taxon>Craniata</taxon>
        <taxon>Vertebrata</taxon>
        <taxon>Euteleostomi</taxon>
        <taxon>Amphibia</taxon>
        <taxon>Batrachia</taxon>
        <taxon>Caudata</taxon>
        <taxon>Salamandroidea</taxon>
        <taxon>Salamandridae</taxon>
        <taxon>Pleurodelinae</taxon>
        <taxon>Pleurodeles</taxon>
    </lineage>
</organism>